<evidence type="ECO:0000313" key="9">
    <source>
        <dbReference type="Proteomes" id="UP001144096"/>
    </source>
</evidence>
<reference evidence="8" key="1">
    <citation type="submission" date="2022-06" db="EMBL/GenBank/DDBJ databases">
        <title>Amycolatopsis iheyaensis sp. nov., a new species of the genus Amycolatopsis isolated from soil in Iheya island, Japan.</title>
        <authorList>
            <person name="Ngamcharungchit C."/>
            <person name="Kanto H."/>
            <person name="Take A."/>
            <person name="Intra B."/>
            <person name="Matsumoto A."/>
            <person name="Panbangred W."/>
            <person name="Inahashi Y."/>
        </authorList>
    </citation>
    <scope>NUCLEOTIDE SEQUENCE</scope>
    <source>
        <strain evidence="8">OK19-0408</strain>
    </source>
</reference>
<evidence type="ECO:0000256" key="1">
    <source>
        <dbReference type="ARBA" id="ARBA00004651"/>
    </source>
</evidence>
<feature type="transmembrane region" description="Helical" evidence="6">
    <location>
        <begin position="356"/>
        <end position="375"/>
    </location>
</feature>
<proteinExistence type="predicted"/>
<dbReference type="AlphaFoldDB" id="A0A9X2N9F3"/>
<gene>
    <name evidence="8" type="ORF">M8542_09555</name>
</gene>
<evidence type="ECO:0000256" key="2">
    <source>
        <dbReference type="ARBA" id="ARBA00022475"/>
    </source>
</evidence>
<feature type="transmembrane region" description="Helical" evidence="6">
    <location>
        <begin position="130"/>
        <end position="148"/>
    </location>
</feature>
<feature type="transmembrane region" description="Helical" evidence="6">
    <location>
        <begin position="237"/>
        <end position="257"/>
    </location>
</feature>
<keyword evidence="9" id="KW-1185">Reference proteome</keyword>
<dbReference type="InterPro" id="IPR008457">
    <property type="entry name" value="Cu-R_CopD_dom"/>
</dbReference>
<dbReference type="RefSeq" id="WP_257919735.1">
    <property type="nucleotide sequence ID" value="NZ_JAMXQV010000003.1"/>
</dbReference>
<dbReference type="InterPro" id="IPR032694">
    <property type="entry name" value="CopC/D"/>
</dbReference>
<dbReference type="PANTHER" id="PTHR34820:SF4">
    <property type="entry name" value="INNER MEMBRANE PROTEIN YEBZ"/>
    <property type="match status" value="1"/>
</dbReference>
<keyword evidence="4 6" id="KW-1133">Transmembrane helix</keyword>
<feature type="transmembrane region" description="Helical" evidence="6">
    <location>
        <begin position="310"/>
        <end position="336"/>
    </location>
</feature>
<keyword evidence="5 6" id="KW-0472">Membrane</keyword>
<feature type="transmembrane region" description="Helical" evidence="6">
    <location>
        <begin position="155"/>
        <end position="175"/>
    </location>
</feature>
<sequence>MSFLLAQVPAAVANPTPAAWRVITKMAYFAGLIGTIGATMLHLLVLRPVLERQSVDPADRAVLHRRTSLLLAIAGTWYLVALYFQIAGKAARVKGVEIPYGRALQPASIWKYVTVPAKKGEWVSSGALTLTQYLLWGASAVVLMLLWSPKLRAHLTGIALAGLVLSFVAYQVTLLPTDFAKETADTLVDGLLDHLHVSAVSTWVGGIAALVVLATARRRLTPGAGGTWAQIWTRFSTVALCAVGCLLISGLYLAWSLVGSPGELLTTSFGRFLLVKVCLVATMIGVGGLNEFVLMPRIARARRAGEEGSVFRLALQVFPGLVAVEVVLAVGVLFVLSFLTGSARVEAGDPDPTLSGGIVGIGVLLAVLLAISFVTTAKVSERLSRPAAAPAAEPVPEF</sequence>
<feature type="domain" description="Copper resistance protein D" evidence="7">
    <location>
        <begin position="230"/>
        <end position="338"/>
    </location>
</feature>
<dbReference type="EMBL" id="JAMXQV010000003">
    <property type="protein sequence ID" value="MCR6483063.1"/>
    <property type="molecule type" value="Genomic_DNA"/>
</dbReference>
<evidence type="ECO:0000256" key="5">
    <source>
        <dbReference type="ARBA" id="ARBA00023136"/>
    </source>
</evidence>
<comment type="caution">
    <text evidence="8">The sequence shown here is derived from an EMBL/GenBank/DDBJ whole genome shotgun (WGS) entry which is preliminary data.</text>
</comment>
<dbReference type="GO" id="GO:0005886">
    <property type="term" value="C:plasma membrane"/>
    <property type="evidence" value="ECO:0007669"/>
    <property type="project" value="UniProtKB-SubCell"/>
</dbReference>
<organism evidence="8 9">
    <name type="scientific">Amycolatopsis iheyensis</name>
    <dbReference type="NCBI Taxonomy" id="2945988"/>
    <lineage>
        <taxon>Bacteria</taxon>
        <taxon>Bacillati</taxon>
        <taxon>Actinomycetota</taxon>
        <taxon>Actinomycetes</taxon>
        <taxon>Pseudonocardiales</taxon>
        <taxon>Pseudonocardiaceae</taxon>
        <taxon>Amycolatopsis</taxon>
    </lineage>
</organism>
<evidence type="ECO:0000256" key="3">
    <source>
        <dbReference type="ARBA" id="ARBA00022692"/>
    </source>
</evidence>
<dbReference type="Proteomes" id="UP001144096">
    <property type="component" value="Unassembled WGS sequence"/>
</dbReference>
<dbReference type="Pfam" id="PF05425">
    <property type="entry name" value="CopD"/>
    <property type="match status" value="1"/>
</dbReference>
<feature type="transmembrane region" description="Helical" evidence="6">
    <location>
        <begin position="28"/>
        <end position="46"/>
    </location>
</feature>
<evidence type="ECO:0000259" key="7">
    <source>
        <dbReference type="Pfam" id="PF05425"/>
    </source>
</evidence>
<keyword evidence="3 6" id="KW-0812">Transmembrane</keyword>
<protein>
    <submittedName>
        <fullName evidence="8">CopD family protein</fullName>
    </submittedName>
</protein>
<accession>A0A9X2N9F3</accession>
<dbReference type="GO" id="GO:0006825">
    <property type="term" value="P:copper ion transport"/>
    <property type="evidence" value="ECO:0007669"/>
    <property type="project" value="InterPro"/>
</dbReference>
<feature type="transmembrane region" description="Helical" evidence="6">
    <location>
        <begin position="195"/>
        <end position="216"/>
    </location>
</feature>
<keyword evidence="2" id="KW-1003">Cell membrane</keyword>
<name>A0A9X2N9F3_9PSEU</name>
<evidence type="ECO:0000256" key="6">
    <source>
        <dbReference type="SAM" id="Phobius"/>
    </source>
</evidence>
<feature type="transmembrane region" description="Helical" evidence="6">
    <location>
        <begin position="269"/>
        <end position="289"/>
    </location>
</feature>
<comment type="subcellular location">
    <subcellularLocation>
        <location evidence="1">Cell membrane</location>
        <topology evidence="1">Multi-pass membrane protein</topology>
    </subcellularLocation>
</comment>
<evidence type="ECO:0000256" key="4">
    <source>
        <dbReference type="ARBA" id="ARBA00022989"/>
    </source>
</evidence>
<feature type="transmembrane region" description="Helical" evidence="6">
    <location>
        <begin position="67"/>
        <end position="86"/>
    </location>
</feature>
<evidence type="ECO:0000313" key="8">
    <source>
        <dbReference type="EMBL" id="MCR6483063.1"/>
    </source>
</evidence>
<dbReference type="PANTHER" id="PTHR34820">
    <property type="entry name" value="INNER MEMBRANE PROTEIN YEBZ"/>
    <property type="match status" value="1"/>
</dbReference>